<organism evidence="1 2">
    <name type="scientific">Cloacibacterium normanense</name>
    <dbReference type="NCBI Taxonomy" id="237258"/>
    <lineage>
        <taxon>Bacteria</taxon>
        <taxon>Pseudomonadati</taxon>
        <taxon>Bacteroidota</taxon>
        <taxon>Flavobacteriia</taxon>
        <taxon>Flavobacteriales</taxon>
        <taxon>Weeksellaceae</taxon>
    </lineage>
</organism>
<evidence type="ECO:0000313" key="1">
    <source>
        <dbReference type="EMBL" id="OEL11197.1"/>
    </source>
</evidence>
<gene>
    <name evidence="1" type="ORF">BHF72_2313</name>
</gene>
<sequence length="45" mass="5394">MVFLFSKNMDMKKPSETFRRFLCLILFLSDYKEAECNNKSVNLLE</sequence>
<name>A0A1E5UEI4_9FLAO</name>
<dbReference type="EMBL" id="MKGI01000045">
    <property type="protein sequence ID" value="OEL11197.1"/>
    <property type="molecule type" value="Genomic_DNA"/>
</dbReference>
<protein>
    <submittedName>
        <fullName evidence="1">Uncharacterized protein</fullName>
    </submittedName>
</protein>
<proteinExistence type="predicted"/>
<dbReference type="AlphaFoldDB" id="A0A1E5UEI4"/>
<evidence type="ECO:0000313" key="2">
    <source>
        <dbReference type="Proteomes" id="UP000095601"/>
    </source>
</evidence>
<dbReference type="Proteomes" id="UP000095601">
    <property type="component" value="Unassembled WGS sequence"/>
</dbReference>
<reference evidence="1 2" key="1">
    <citation type="submission" date="2016-09" db="EMBL/GenBank/DDBJ databases">
        <authorList>
            <person name="Capua I."/>
            <person name="De Benedictis P."/>
            <person name="Joannis T."/>
            <person name="Lombin L.H."/>
            <person name="Cattoli G."/>
        </authorList>
    </citation>
    <scope>NUCLEOTIDE SEQUENCE [LARGE SCALE GENOMIC DNA]</scope>
    <source>
        <strain evidence="1 2">NRS-1</strain>
    </source>
</reference>
<accession>A0A1E5UEI4</accession>
<comment type="caution">
    <text evidence="1">The sequence shown here is derived from an EMBL/GenBank/DDBJ whole genome shotgun (WGS) entry which is preliminary data.</text>
</comment>
<keyword evidence="2" id="KW-1185">Reference proteome</keyword>